<sequence length="459" mass="51732">MDNNEVKKLQEERISLYDDFYNNKLPKRLPVDAMRMSLNMLAEYSGKNIFNVQFDYSQLAEAHEKVTNELYSDVSPLAGAGVATRIPSFYQILGSQSFVMGGSGLMQHPEVVGMLEEDYDALIEDPYACLLERVIPRQYKALDSNNTASTSKVIPMAQAALRDNAAAIGAIVQKATEEKGYYPGPPRGSAGFGAAPYDFLADQLRSFSGISKDIRRNRNKVKEACEALYPLMLKYAMPAKPSPQGIVSTPLHMPTFMREKDVVDVWLPTYKKMVEQLAAAGARVNAFCEHDWMRYLDLLTELPAGTILRFEYGDPQTIKDKLGKKYIISGLYPINLIKTGTKQQVIDKAKEILDIMMPGGGYLFGFDKGALVYKDINMENYIALAEFVRDYAVYENAGESFGTPLNSEGFKLEPAPVKSKYIFDWEEFKGKYPYTPEFAKANFQGYDDEMFRFYLNLLV</sequence>
<accession>A0A0P9AJW9</accession>
<protein>
    <submittedName>
        <fullName evidence="2">Uroporphyrinogen decarboxylase (URO-D)</fullName>
    </submittedName>
</protein>
<dbReference type="InterPro" id="IPR000257">
    <property type="entry name" value="Uroporphyrinogen_deCOase"/>
</dbReference>
<evidence type="ECO:0000259" key="1">
    <source>
        <dbReference type="Pfam" id="PF01208"/>
    </source>
</evidence>
<dbReference type="Gene3D" id="3.20.20.210">
    <property type="match status" value="1"/>
</dbReference>
<organism evidence="2 3">
    <name type="scientific">Oxobacter pfennigii</name>
    <dbReference type="NCBI Taxonomy" id="36849"/>
    <lineage>
        <taxon>Bacteria</taxon>
        <taxon>Bacillati</taxon>
        <taxon>Bacillota</taxon>
        <taxon>Clostridia</taxon>
        <taxon>Eubacteriales</taxon>
        <taxon>Clostridiaceae</taxon>
        <taxon>Oxobacter</taxon>
    </lineage>
</organism>
<dbReference type="InterPro" id="IPR038071">
    <property type="entry name" value="UROD/MetE-like_sf"/>
</dbReference>
<feature type="domain" description="Uroporphyrinogen decarboxylase (URO-D)" evidence="1">
    <location>
        <begin position="191"/>
        <end position="391"/>
    </location>
</feature>
<comment type="caution">
    <text evidence="2">The sequence shown here is derived from an EMBL/GenBank/DDBJ whole genome shotgun (WGS) entry which is preliminary data.</text>
</comment>
<dbReference type="PATRIC" id="fig|36849.3.peg.981"/>
<dbReference type="AlphaFoldDB" id="A0A0P9AJW9"/>
<dbReference type="STRING" id="36849.OXPF_09160"/>
<reference evidence="2 3" key="1">
    <citation type="submission" date="2015-09" db="EMBL/GenBank/DDBJ databases">
        <title>Genome sequence of Oxobacter pfennigii DSM 3222.</title>
        <authorList>
            <person name="Poehlein A."/>
            <person name="Bengelsdorf F.R."/>
            <person name="Schiel-Bengelsdorf B."/>
            <person name="Duerre P."/>
            <person name="Daniel R."/>
        </authorList>
    </citation>
    <scope>NUCLEOTIDE SEQUENCE [LARGE SCALE GENOMIC DNA]</scope>
    <source>
        <strain evidence="2 3">DSM 3222</strain>
    </source>
</reference>
<dbReference type="GO" id="GO:0006779">
    <property type="term" value="P:porphyrin-containing compound biosynthetic process"/>
    <property type="evidence" value="ECO:0007669"/>
    <property type="project" value="InterPro"/>
</dbReference>
<proteinExistence type="predicted"/>
<dbReference type="RefSeq" id="WP_242854316.1">
    <property type="nucleotide sequence ID" value="NZ_LKET01000021.1"/>
</dbReference>
<dbReference type="Pfam" id="PF01208">
    <property type="entry name" value="URO-D"/>
    <property type="match status" value="1"/>
</dbReference>
<dbReference type="GO" id="GO:0004853">
    <property type="term" value="F:uroporphyrinogen decarboxylase activity"/>
    <property type="evidence" value="ECO:0007669"/>
    <property type="project" value="InterPro"/>
</dbReference>
<evidence type="ECO:0000313" key="3">
    <source>
        <dbReference type="Proteomes" id="UP000050326"/>
    </source>
</evidence>
<dbReference type="EMBL" id="LKET01000021">
    <property type="protein sequence ID" value="KPU45683.1"/>
    <property type="molecule type" value="Genomic_DNA"/>
</dbReference>
<evidence type="ECO:0000313" key="2">
    <source>
        <dbReference type="EMBL" id="KPU45683.1"/>
    </source>
</evidence>
<dbReference type="Proteomes" id="UP000050326">
    <property type="component" value="Unassembled WGS sequence"/>
</dbReference>
<name>A0A0P9AJW9_9CLOT</name>
<dbReference type="SUPFAM" id="SSF51726">
    <property type="entry name" value="UROD/MetE-like"/>
    <property type="match status" value="1"/>
</dbReference>
<keyword evidence="3" id="KW-1185">Reference proteome</keyword>
<gene>
    <name evidence="2" type="ORF">OXPF_09160</name>
</gene>